<organism evidence="8 9">
    <name type="scientific">Dyadobacter fermentans</name>
    <dbReference type="NCBI Taxonomy" id="94254"/>
    <lineage>
        <taxon>Bacteria</taxon>
        <taxon>Pseudomonadati</taxon>
        <taxon>Bacteroidota</taxon>
        <taxon>Cytophagia</taxon>
        <taxon>Cytophagales</taxon>
        <taxon>Spirosomataceae</taxon>
        <taxon>Dyadobacter</taxon>
    </lineage>
</organism>
<evidence type="ECO:0000256" key="4">
    <source>
        <dbReference type="ARBA" id="ARBA00023163"/>
    </source>
</evidence>
<evidence type="ECO:0000313" key="8">
    <source>
        <dbReference type="EMBL" id="MDR6804663.1"/>
    </source>
</evidence>
<evidence type="ECO:0000256" key="3">
    <source>
        <dbReference type="ARBA" id="ARBA00023125"/>
    </source>
</evidence>
<evidence type="ECO:0000256" key="1">
    <source>
        <dbReference type="ARBA" id="ARBA00022553"/>
    </source>
</evidence>
<evidence type="ECO:0000313" key="9">
    <source>
        <dbReference type="Proteomes" id="UP001264980"/>
    </source>
</evidence>
<evidence type="ECO:0000256" key="2">
    <source>
        <dbReference type="ARBA" id="ARBA00023015"/>
    </source>
</evidence>
<comment type="caution">
    <text evidence="8">The sequence shown here is derived from an EMBL/GenBank/DDBJ whole genome shotgun (WGS) entry which is preliminary data.</text>
</comment>
<feature type="domain" description="HTH luxR-type" evidence="6">
    <location>
        <begin position="143"/>
        <end position="208"/>
    </location>
</feature>
<gene>
    <name evidence="8" type="ORF">J2W84_001709</name>
</gene>
<protein>
    <submittedName>
        <fullName evidence="8">DNA-binding NarL/FixJ family response regulator</fullName>
    </submittedName>
</protein>
<keyword evidence="9" id="KW-1185">Reference proteome</keyword>
<dbReference type="CDD" id="cd06170">
    <property type="entry name" value="LuxR_C_like"/>
    <property type="match status" value="1"/>
</dbReference>
<dbReference type="SUPFAM" id="SSF52172">
    <property type="entry name" value="CheY-like"/>
    <property type="match status" value="1"/>
</dbReference>
<feature type="domain" description="Response regulatory" evidence="7">
    <location>
        <begin position="2"/>
        <end position="118"/>
    </location>
</feature>
<dbReference type="Pfam" id="PF00196">
    <property type="entry name" value="GerE"/>
    <property type="match status" value="1"/>
</dbReference>
<dbReference type="SUPFAM" id="SSF46894">
    <property type="entry name" value="C-terminal effector domain of the bipartite response regulators"/>
    <property type="match status" value="1"/>
</dbReference>
<dbReference type="GO" id="GO:0003677">
    <property type="term" value="F:DNA binding"/>
    <property type="evidence" value="ECO:0007669"/>
    <property type="project" value="UniProtKB-KW"/>
</dbReference>
<dbReference type="Gene3D" id="3.40.50.2300">
    <property type="match status" value="1"/>
</dbReference>
<evidence type="ECO:0000259" key="7">
    <source>
        <dbReference type="PROSITE" id="PS50110"/>
    </source>
</evidence>
<reference evidence="8 9" key="1">
    <citation type="submission" date="2023-07" db="EMBL/GenBank/DDBJ databases">
        <title>Sorghum-associated microbial communities from plants grown in Nebraska, USA.</title>
        <authorList>
            <person name="Schachtman D."/>
        </authorList>
    </citation>
    <scope>NUCLEOTIDE SEQUENCE [LARGE SCALE GENOMIC DNA]</scope>
    <source>
        <strain evidence="8 9">BE57</strain>
    </source>
</reference>
<keyword evidence="4" id="KW-0804">Transcription</keyword>
<dbReference type="PANTHER" id="PTHR43214:SF41">
    <property type="entry name" value="NITRATE_NITRITE RESPONSE REGULATOR PROTEIN NARP"/>
    <property type="match status" value="1"/>
</dbReference>
<dbReference type="Pfam" id="PF00072">
    <property type="entry name" value="Response_reg"/>
    <property type="match status" value="1"/>
</dbReference>
<evidence type="ECO:0000256" key="5">
    <source>
        <dbReference type="PROSITE-ProRule" id="PRU00169"/>
    </source>
</evidence>
<keyword evidence="2" id="KW-0805">Transcription regulation</keyword>
<dbReference type="InterPro" id="IPR058245">
    <property type="entry name" value="NreC/VraR/RcsB-like_REC"/>
</dbReference>
<keyword evidence="1 5" id="KW-0597">Phosphoprotein</keyword>
<dbReference type="PROSITE" id="PS50110">
    <property type="entry name" value="RESPONSE_REGULATORY"/>
    <property type="match status" value="1"/>
</dbReference>
<feature type="modified residue" description="4-aspartylphosphate" evidence="5">
    <location>
        <position position="53"/>
    </location>
</feature>
<dbReference type="InterPro" id="IPR001789">
    <property type="entry name" value="Sig_transdc_resp-reg_receiver"/>
</dbReference>
<dbReference type="CDD" id="cd17535">
    <property type="entry name" value="REC_NarL-like"/>
    <property type="match status" value="1"/>
</dbReference>
<sequence length="228" mass="25259">MRLLHAERYWIVRLSVRLSLSRIDQHPLISEVDDYSKLLRELSVNKYDFLLLDDSIPGGEGFRMINRIKACQSGIAILVFTDLDEATFGRHYIEAGAEGFLSKTASLDEFYQAFLAVASGRTYISEKSKKGLLTSLAGCSTDADNPLMGLNATELLIADMLAKGKMLKEIASVLQVAQSTVSFHKTQLYSKIGVQTPFELYEVMTAHRSGIGQPSCSGPYQDNLYCGE</sequence>
<dbReference type="InterPro" id="IPR000792">
    <property type="entry name" value="Tscrpt_reg_LuxR_C"/>
</dbReference>
<dbReference type="EMBL" id="JAVDTI010000002">
    <property type="protein sequence ID" value="MDR6804663.1"/>
    <property type="molecule type" value="Genomic_DNA"/>
</dbReference>
<evidence type="ECO:0000259" key="6">
    <source>
        <dbReference type="PROSITE" id="PS50043"/>
    </source>
</evidence>
<dbReference type="PANTHER" id="PTHR43214">
    <property type="entry name" value="TWO-COMPONENT RESPONSE REGULATOR"/>
    <property type="match status" value="1"/>
</dbReference>
<dbReference type="InterPro" id="IPR016032">
    <property type="entry name" value="Sig_transdc_resp-reg_C-effctor"/>
</dbReference>
<dbReference type="PROSITE" id="PS50043">
    <property type="entry name" value="HTH_LUXR_2"/>
    <property type="match status" value="1"/>
</dbReference>
<dbReference type="SMART" id="SM00421">
    <property type="entry name" value="HTH_LUXR"/>
    <property type="match status" value="1"/>
</dbReference>
<keyword evidence="3 8" id="KW-0238">DNA-binding</keyword>
<dbReference type="PRINTS" id="PR00038">
    <property type="entry name" value="HTHLUXR"/>
</dbReference>
<dbReference type="RefSeq" id="WP_309981939.1">
    <property type="nucleotide sequence ID" value="NZ_JAVDTI010000002.1"/>
</dbReference>
<accession>A0ABU1QU35</accession>
<dbReference type="InterPro" id="IPR011006">
    <property type="entry name" value="CheY-like_superfamily"/>
</dbReference>
<dbReference type="Proteomes" id="UP001264980">
    <property type="component" value="Unassembled WGS sequence"/>
</dbReference>
<name>A0ABU1QU35_9BACT</name>
<proteinExistence type="predicted"/>
<dbReference type="InterPro" id="IPR039420">
    <property type="entry name" value="WalR-like"/>
</dbReference>